<feature type="domain" description="JmjC" evidence="5">
    <location>
        <begin position="623"/>
        <end position="830"/>
    </location>
</feature>
<dbReference type="SUPFAM" id="SSF51197">
    <property type="entry name" value="Clavaminate synthase-like"/>
    <property type="match status" value="1"/>
</dbReference>
<dbReference type="InterPro" id="IPR045109">
    <property type="entry name" value="LSDs-like"/>
</dbReference>
<keyword evidence="3" id="KW-0539">Nucleus</keyword>
<dbReference type="PANTHER" id="PTHR12549:SF38">
    <property type="entry name" value="JMJC DOMAIN-CONTAINING HISTONE DEMETHYLASE 2, ISOFORM A"/>
    <property type="match status" value="1"/>
</dbReference>
<dbReference type="GO" id="GO:0000785">
    <property type="term" value="C:chromatin"/>
    <property type="evidence" value="ECO:0007669"/>
    <property type="project" value="TreeGrafter"/>
</dbReference>
<comment type="caution">
    <text evidence="6">The sequence shown here is derived from an EMBL/GenBank/DDBJ whole genome shotgun (WGS) entry which is preliminary data.</text>
</comment>
<keyword evidence="2" id="KW-0479">Metal-binding</keyword>
<dbReference type="GO" id="GO:0006357">
    <property type="term" value="P:regulation of transcription by RNA polymerase II"/>
    <property type="evidence" value="ECO:0007669"/>
    <property type="project" value="TreeGrafter"/>
</dbReference>
<dbReference type="EMBL" id="JADBJN010000002">
    <property type="protein sequence ID" value="KAG5678583.1"/>
    <property type="molecule type" value="Genomic_DNA"/>
</dbReference>
<evidence type="ECO:0000259" key="5">
    <source>
        <dbReference type="PROSITE" id="PS51184"/>
    </source>
</evidence>
<reference evidence="6" key="1">
    <citation type="submission" date="2021-03" db="EMBL/GenBank/DDBJ databases">
        <title>Chromosome level genome of the anhydrobiotic midge Polypedilum vanderplanki.</title>
        <authorList>
            <person name="Yoshida Y."/>
            <person name="Kikawada T."/>
            <person name="Gusev O."/>
        </authorList>
    </citation>
    <scope>NUCLEOTIDE SEQUENCE</scope>
    <source>
        <strain evidence="6">NIAS01</strain>
        <tissue evidence="6">Whole body or cell culture</tissue>
    </source>
</reference>
<keyword evidence="7" id="KW-1185">Reference proteome</keyword>
<dbReference type="Proteomes" id="UP001107558">
    <property type="component" value="Chromosome 2"/>
</dbReference>
<dbReference type="OrthoDB" id="1667110at2759"/>
<evidence type="ECO:0000256" key="4">
    <source>
        <dbReference type="SAM" id="MobiDB-lite"/>
    </source>
</evidence>
<dbReference type="GO" id="GO:0000118">
    <property type="term" value="C:histone deacetylase complex"/>
    <property type="evidence" value="ECO:0007669"/>
    <property type="project" value="TreeGrafter"/>
</dbReference>
<organism evidence="6 7">
    <name type="scientific">Polypedilum vanderplanki</name>
    <name type="common">Sleeping chironomid midge</name>
    <dbReference type="NCBI Taxonomy" id="319348"/>
    <lineage>
        <taxon>Eukaryota</taxon>
        <taxon>Metazoa</taxon>
        <taxon>Ecdysozoa</taxon>
        <taxon>Arthropoda</taxon>
        <taxon>Hexapoda</taxon>
        <taxon>Insecta</taxon>
        <taxon>Pterygota</taxon>
        <taxon>Neoptera</taxon>
        <taxon>Endopterygota</taxon>
        <taxon>Diptera</taxon>
        <taxon>Nematocera</taxon>
        <taxon>Chironomoidea</taxon>
        <taxon>Chironomidae</taxon>
        <taxon>Chironominae</taxon>
        <taxon>Polypedilum</taxon>
        <taxon>Polypedilum</taxon>
    </lineage>
</organism>
<dbReference type="SMART" id="SM00558">
    <property type="entry name" value="JmjC"/>
    <property type="match status" value="1"/>
</dbReference>
<proteinExistence type="predicted"/>
<evidence type="ECO:0000256" key="1">
    <source>
        <dbReference type="ARBA" id="ARBA00004123"/>
    </source>
</evidence>
<feature type="compositionally biased region" description="Low complexity" evidence="4">
    <location>
        <begin position="79"/>
        <end position="90"/>
    </location>
</feature>
<gene>
    <name evidence="6" type="ORF">PVAND_008245</name>
</gene>
<comment type="subcellular location">
    <subcellularLocation>
        <location evidence="1">Nucleus</location>
    </subcellularLocation>
</comment>
<dbReference type="GO" id="GO:0031490">
    <property type="term" value="F:chromatin DNA binding"/>
    <property type="evidence" value="ECO:0007669"/>
    <property type="project" value="TreeGrafter"/>
</dbReference>
<dbReference type="AlphaFoldDB" id="A0A9J6C9E1"/>
<name>A0A9J6C9E1_POLVA</name>
<evidence type="ECO:0000256" key="2">
    <source>
        <dbReference type="ARBA" id="ARBA00022723"/>
    </source>
</evidence>
<accession>A0A9J6C9E1</accession>
<feature type="region of interest" description="Disordered" evidence="4">
    <location>
        <begin position="67"/>
        <end position="112"/>
    </location>
</feature>
<sequence length="877" mass="101619">MTETDDHHCDPFANMYLQENPTNVDIPSSAEINYPLEETIENSSMMFENDEPAQVSSYMREAVIDDEEEENSNFVKSAESQNNSSQNSENEGPKSAKKKGRPKGSLGVKKDFTKSTTSFKKVHLTFDGQQNAQSNERLPRMRANVHNMKLTQDQIDQLKAEGKNFYQPGVCFIIAPELEHCIECIKQKRKSRTKREVDCRFYHFRKLRYEDGKLIVAGFLDPHEDPKEIDKIIWLPQSEKTFRFKGMSVQHAKLIIAHVGDELCLIIDKERKYYEKYNSASKPIIWKRLIDQVIEICDLCSTTLFNYHLICTKCGLSLCIDCANERNPKISSAQCSIKEEVHTYEDLYLTQIIVGDSLDILQRMLHDICRLWKIDHHCKFKTEKYIEIDKQLENVIYNLMKEDGEKTFITRELAHTFKIVDVDFQKIPYNEEGNKEPNHEFPGVYKHQPEVKDILPVRYKSKFGSESVISISRIMNQATSDLFYKNIPHKWLCEGKLLRLLDPMNPGNERFFGDQWQRGQPVLISNVLDHLDRKIWLPQSFSNEFGSEKSDFINCMTGNLVRNKEIAVFWDGFEVVEKRLRDNDGVPMLLKLKDWPPDSDFKKIMPTRFDDIMKNLPMNAYTNRTGDLNIIKYLPQCFIHPDLGPKGYFAYGSPYYLKEGTTNLHLDVSDACNVMCYIGFPRDKEKSVDEYIEQGFLAIIDANCDQSNIDRVIRDGEIPGAIWHIYEAADTDKIRDFLLKVAVEKGFKVARDHDVIHDQNWYLDNEMRKRLYAEYGVKGYAIVQCLGDCIILPAGTPHQVRNIYSCIKIAEDFVSPQQMAHCLHLSEEFRKLTKTHTNNEEKLNIKNIAYHSIKEAIAGLIHAVNTVYNVGTKMMKN</sequence>
<evidence type="ECO:0000313" key="7">
    <source>
        <dbReference type="Proteomes" id="UP001107558"/>
    </source>
</evidence>
<dbReference type="GO" id="GO:0003712">
    <property type="term" value="F:transcription coregulator activity"/>
    <property type="evidence" value="ECO:0007669"/>
    <property type="project" value="TreeGrafter"/>
</dbReference>
<evidence type="ECO:0000313" key="6">
    <source>
        <dbReference type="EMBL" id="KAG5678583.1"/>
    </source>
</evidence>
<dbReference type="PANTHER" id="PTHR12549">
    <property type="entry name" value="JMJC DOMAIN-CONTAINING HISTONE DEMETHYLATION PROTEIN"/>
    <property type="match status" value="1"/>
</dbReference>
<dbReference type="PROSITE" id="PS51184">
    <property type="entry name" value="JMJC"/>
    <property type="match status" value="1"/>
</dbReference>
<protein>
    <recommendedName>
        <fullName evidence="5">JmjC domain-containing protein</fullName>
    </recommendedName>
</protein>
<dbReference type="GO" id="GO:0046872">
    <property type="term" value="F:metal ion binding"/>
    <property type="evidence" value="ECO:0007669"/>
    <property type="project" value="UniProtKB-KW"/>
</dbReference>
<dbReference type="GO" id="GO:0032454">
    <property type="term" value="F:histone H3K9 demethylase activity"/>
    <property type="evidence" value="ECO:0007669"/>
    <property type="project" value="InterPro"/>
</dbReference>
<dbReference type="Pfam" id="PF02373">
    <property type="entry name" value="JmjC"/>
    <property type="match status" value="1"/>
</dbReference>
<dbReference type="Gene3D" id="2.60.120.650">
    <property type="entry name" value="Cupin"/>
    <property type="match status" value="1"/>
</dbReference>
<evidence type="ECO:0000256" key="3">
    <source>
        <dbReference type="ARBA" id="ARBA00023242"/>
    </source>
</evidence>
<dbReference type="InterPro" id="IPR003347">
    <property type="entry name" value="JmjC_dom"/>
</dbReference>